<evidence type="ECO:0000256" key="1">
    <source>
        <dbReference type="ARBA" id="ARBA00022729"/>
    </source>
</evidence>
<dbReference type="Proteomes" id="UP000676565">
    <property type="component" value="Unassembled WGS sequence"/>
</dbReference>
<reference evidence="3 4" key="1">
    <citation type="submission" date="2021-04" db="EMBL/GenBank/DDBJ databases">
        <authorList>
            <person name="Ivanova A."/>
        </authorList>
    </citation>
    <scope>NUCLEOTIDE SEQUENCE [LARGE SCALE GENOMIC DNA]</scope>
    <source>
        <strain evidence="3 4">G18</strain>
    </source>
</reference>
<feature type="domain" description="Polysaccharide export protein N-terminal" evidence="2">
    <location>
        <begin position="162"/>
        <end position="208"/>
    </location>
</feature>
<dbReference type="PANTHER" id="PTHR33619">
    <property type="entry name" value="POLYSACCHARIDE EXPORT PROTEIN GFCE-RELATED"/>
    <property type="match status" value="1"/>
</dbReference>
<evidence type="ECO:0000259" key="2">
    <source>
        <dbReference type="Pfam" id="PF02563"/>
    </source>
</evidence>
<dbReference type="Gene3D" id="3.30.1950.10">
    <property type="entry name" value="wza like domain"/>
    <property type="match status" value="2"/>
</dbReference>
<gene>
    <name evidence="3" type="ORF">J8F10_35135</name>
</gene>
<organism evidence="3 4">
    <name type="scientific">Gemmata palustris</name>
    <dbReference type="NCBI Taxonomy" id="2822762"/>
    <lineage>
        <taxon>Bacteria</taxon>
        <taxon>Pseudomonadati</taxon>
        <taxon>Planctomycetota</taxon>
        <taxon>Planctomycetia</taxon>
        <taxon>Gemmatales</taxon>
        <taxon>Gemmataceae</taxon>
        <taxon>Gemmata</taxon>
    </lineage>
</organism>
<keyword evidence="4" id="KW-1185">Reference proteome</keyword>
<name>A0ABS5C3G1_9BACT</name>
<evidence type="ECO:0000313" key="4">
    <source>
        <dbReference type="Proteomes" id="UP000676565"/>
    </source>
</evidence>
<dbReference type="RefSeq" id="WP_210662606.1">
    <property type="nucleotide sequence ID" value="NZ_JAGKQQ010000002.1"/>
</dbReference>
<feature type="domain" description="Polysaccharide export protein N-terminal" evidence="2">
    <location>
        <begin position="49"/>
        <end position="148"/>
    </location>
</feature>
<dbReference type="PROSITE" id="PS51257">
    <property type="entry name" value="PROKAR_LIPOPROTEIN"/>
    <property type="match status" value="1"/>
</dbReference>
<dbReference type="Pfam" id="PF02563">
    <property type="entry name" value="Poly_export"/>
    <property type="match status" value="2"/>
</dbReference>
<sequence>MGAIRKTTGPTFALIAAVLASGGCLSAGPRRPSVPTADLPRELVKVSLPDYRVEPPDVLLIEAVRAIPKPPYRAEPLDVLFLQLAEPIPGEPLAGPVSIESDGTINLGAGYGGSVKVVGLTIPEIKEVIEKHLEKVVGLKGPRLTVSLAQGRAAQRINGPHLVRQDGSVSLGTYGSVRVSGMTLAEIRQAIEAHLSAFLEKPEISVDVQGYNSKLFYVIQDGGGVGQTVTRLPITGNDTVLDAIAQLNGLSPVASQDRIWVSRPAPVGAGHQILPVDWRAVTECGDTTTNYQLMPGDRVFVAAYPMVRVDSTMARAFAPIERLLGITLLGTSTAKGIRFFNSFNGAGGSGGSN</sequence>
<comment type="caution">
    <text evidence="3">The sequence shown here is derived from an EMBL/GenBank/DDBJ whole genome shotgun (WGS) entry which is preliminary data.</text>
</comment>
<evidence type="ECO:0000313" key="3">
    <source>
        <dbReference type="EMBL" id="MBP3960490.1"/>
    </source>
</evidence>
<dbReference type="InterPro" id="IPR049712">
    <property type="entry name" value="Poly_export"/>
</dbReference>
<dbReference type="Gene3D" id="3.10.560.10">
    <property type="entry name" value="Outer membrane lipoprotein wza domain like"/>
    <property type="match status" value="1"/>
</dbReference>
<keyword evidence="1" id="KW-0732">Signal</keyword>
<dbReference type="EMBL" id="JAGKQQ010000002">
    <property type="protein sequence ID" value="MBP3960490.1"/>
    <property type="molecule type" value="Genomic_DNA"/>
</dbReference>
<proteinExistence type="predicted"/>
<dbReference type="InterPro" id="IPR003715">
    <property type="entry name" value="Poly_export_N"/>
</dbReference>
<accession>A0ABS5C3G1</accession>
<protein>
    <submittedName>
        <fullName evidence="3">Polysaccharide biosynthesis/export family protein</fullName>
    </submittedName>
</protein>
<dbReference type="PANTHER" id="PTHR33619:SF3">
    <property type="entry name" value="POLYSACCHARIDE EXPORT PROTEIN GFCE-RELATED"/>
    <property type="match status" value="1"/>
</dbReference>